<evidence type="ECO:0000313" key="3">
    <source>
        <dbReference type="EMBL" id="RCN52588.1"/>
    </source>
</evidence>
<protein>
    <recommendedName>
        <fullName evidence="2">CWH43-like N-terminal domain-containing protein</fullName>
    </recommendedName>
</protein>
<feature type="domain" description="CWH43-like N-terminal" evidence="2">
    <location>
        <begin position="20"/>
        <end position="69"/>
    </location>
</feature>
<keyword evidence="1" id="KW-1133">Transmembrane helix</keyword>
<proteinExistence type="predicted"/>
<keyword evidence="1" id="KW-0472">Membrane</keyword>
<dbReference type="Pfam" id="PF10277">
    <property type="entry name" value="Frag1"/>
    <property type="match status" value="1"/>
</dbReference>
<gene>
    <name evidence="3" type="ORF">ANCCAN_01287</name>
</gene>
<dbReference type="AlphaFoldDB" id="A0A368HA44"/>
<dbReference type="EMBL" id="JOJR01000006">
    <property type="protein sequence ID" value="RCN52588.1"/>
    <property type="molecule type" value="Genomic_DNA"/>
</dbReference>
<keyword evidence="1" id="KW-0812">Transmembrane</keyword>
<evidence type="ECO:0000259" key="2">
    <source>
        <dbReference type="Pfam" id="PF10277"/>
    </source>
</evidence>
<dbReference type="InterPro" id="IPR019402">
    <property type="entry name" value="CWH43_N"/>
</dbReference>
<keyword evidence="4" id="KW-1185">Reference proteome</keyword>
<reference evidence="3 4" key="1">
    <citation type="submission" date="2014-10" db="EMBL/GenBank/DDBJ databases">
        <title>Draft genome of the hookworm Ancylostoma caninum.</title>
        <authorList>
            <person name="Mitreva M."/>
        </authorList>
    </citation>
    <scope>NUCLEOTIDE SEQUENCE [LARGE SCALE GENOMIC DNA]</scope>
    <source>
        <strain evidence="3 4">Baltimore</strain>
    </source>
</reference>
<sequence length="98" mass="11398">HSLYSAVGFGIHAANVFHQYYPSLPTPRPWNRKLWQPGYNYHVISAAAEWIMAISHVCFIVSYSRDFEKLRVSLYIESLVTHLDHSPILRSINDLRDL</sequence>
<evidence type="ECO:0000313" key="4">
    <source>
        <dbReference type="Proteomes" id="UP000252519"/>
    </source>
</evidence>
<name>A0A368HA44_ANCCA</name>
<feature type="non-terminal residue" evidence="3">
    <location>
        <position position="1"/>
    </location>
</feature>
<dbReference type="Proteomes" id="UP000252519">
    <property type="component" value="Unassembled WGS sequence"/>
</dbReference>
<accession>A0A368HA44</accession>
<dbReference type="OrthoDB" id="191706at2759"/>
<comment type="caution">
    <text evidence="3">The sequence shown here is derived from an EMBL/GenBank/DDBJ whole genome shotgun (WGS) entry which is preliminary data.</text>
</comment>
<evidence type="ECO:0000256" key="1">
    <source>
        <dbReference type="SAM" id="Phobius"/>
    </source>
</evidence>
<organism evidence="3 4">
    <name type="scientific">Ancylostoma caninum</name>
    <name type="common">Dog hookworm</name>
    <dbReference type="NCBI Taxonomy" id="29170"/>
    <lineage>
        <taxon>Eukaryota</taxon>
        <taxon>Metazoa</taxon>
        <taxon>Ecdysozoa</taxon>
        <taxon>Nematoda</taxon>
        <taxon>Chromadorea</taxon>
        <taxon>Rhabditida</taxon>
        <taxon>Rhabditina</taxon>
        <taxon>Rhabditomorpha</taxon>
        <taxon>Strongyloidea</taxon>
        <taxon>Ancylostomatidae</taxon>
        <taxon>Ancylostomatinae</taxon>
        <taxon>Ancylostoma</taxon>
    </lineage>
</organism>
<feature type="transmembrane region" description="Helical" evidence="1">
    <location>
        <begin position="39"/>
        <end position="61"/>
    </location>
</feature>